<evidence type="ECO:0000256" key="8">
    <source>
        <dbReference type="SAM" id="MobiDB-lite"/>
    </source>
</evidence>
<dbReference type="InterPro" id="IPR011387">
    <property type="entry name" value="TIF2A"/>
</dbReference>
<keyword evidence="3" id="KW-0396">Initiation factor</keyword>
<keyword evidence="4" id="KW-0853">WD repeat</keyword>
<evidence type="ECO:0000256" key="1">
    <source>
        <dbReference type="ARBA" id="ARBA00009573"/>
    </source>
</evidence>
<dbReference type="SUPFAM" id="SSF82171">
    <property type="entry name" value="DPP6 N-terminal domain-like"/>
    <property type="match status" value="1"/>
</dbReference>
<organism evidence="10 12">
    <name type="scientific">Polarella glacialis</name>
    <name type="common">Dinoflagellate</name>
    <dbReference type="NCBI Taxonomy" id="89957"/>
    <lineage>
        <taxon>Eukaryota</taxon>
        <taxon>Sar</taxon>
        <taxon>Alveolata</taxon>
        <taxon>Dinophyceae</taxon>
        <taxon>Suessiales</taxon>
        <taxon>Suessiaceae</taxon>
        <taxon>Polarella</taxon>
    </lineage>
</organism>
<feature type="domain" description="Translation initiation factor beta propellor-like" evidence="9">
    <location>
        <begin position="70"/>
        <end position="266"/>
    </location>
</feature>
<feature type="region of interest" description="Disordered" evidence="8">
    <location>
        <begin position="324"/>
        <end position="355"/>
    </location>
</feature>
<keyword evidence="7" id="KW-0648">Protein biosynthesis</keyword>
<feature type="non-terminal residue" evidence="10">
    <location>
        <position position="1"/>
    </location>
</feature>
<dbReference type="GO" id="GO:0003729">
    <property type="term" value="F:mRNA binding"/>
    <property type="evidence" value="ECO:0007669"/>
    <property type="project" value="TreeGrafter"/>
</dbReference>
<proteinExistence type="inferred from homology"/>
<keyword evidence="12" id="KW-1185">Reference proteome</keyword>
<dbReference type="Proteomes" id="UP000654075">
    <property type="component" value="Unassembled WGS sequence"/>
</dbReference>
<keyword evidence="5" id="KW-0677">Repeat</keyword>
<evidence type="ECO:0000256" key="2">
    <source>
        <dbReference type="ARBA" id="ARBA00013819"/>
    </source>
</evidence>
<dbReference type="EMBL" id="CAJNNW010032014">
    <property type="protein sequence ID" value="CAE8710609.1"/>
    <property type="molecule type" value="Genomic_DNA"/>
</dbReference>
<dbReference type="InterPro" id="IPR013979">
    <property type="entry name" value="TIF_beta_prop-like"/>
</dbReference>
<evidence type="ECO:0000256" key="6">
    <source>
        <dbReference type="ARBA" id="ARBA00022845"/>
    </source>
</evidence>
<evidence type="ECO:0000313" key="10">
    <source>
        <dbReference type="EMBL" id="CAE8598255.1"/>
    </source>
</evidence>
<dbReference type="OrthoDB" id="434294at2759"/>
<evidence type="ECO:0000256" key="5">
    <source>
        <dbReference type="ARBA" id="ARBA00022737"/>
    </source>
</evidence>
<dbReference type="GO" id="GO:0022627">
    <property type="term" value="C:cytosolic small ribosomal subunit"/>
    <property type="evidence" value="ECO:0007669"/>
    <property type="project" value="TreeGrafter"/>
</dbReference>
<name>A0A813ECP9_POLGL</name>
<accession>A0A813ECP9</accession>
<dbReference type="OMA" id="WARMSEM"/>
<evidence type="ECO:0000313" key="11">
    <source>
        <dbReference type="EMBL" id="CAE8710609.1"/>
    </source>
</evidence>
<dbReference type="Proteomes" id="UP000626109">
    <property type="component" value="Unassembled WGS sequence"/>
</dbReference>
<gene>
    <name evidence="10" type="ORF">PGLA1383_LOCUS16666</name>
    <name evidence="11" type="ORF">PGLA2088_LOCUS36024</name>
</gene>
<comment type="similarity">
    <text evidence="1">Belongs to the WD repeat EIF2A family.</text>
</comment>
<keyword evidence="6" id="KW-0810">Translation regulation</keyword>
<comment type="caution">
    <text evidence="10">The sequence shown here is derived from an EMBL/GenBank/DDBJ whole genome shotgun (WGS) entry which is preliminary data.</text>
</comment>
<dbReference type="GO" id="GO:0003743">
    <property type="term" value="F:translation initiation factor activity"/>
    <property type="evidence" value="ECO:0007669"/>
    <property type="project" value="UniProtKB-KW"/>
</dbReference>
<dbReference type="PANTHER" id="PTHR13227">
    <property type="entry name" value="EUKARYOTIC TRANSLATION INITIATION FACTOR 2A"/>
    <property type="match status" value="1"/>
</dbReference>
<dbReference type="Gene3D" id="2.130.10.10">
    <property type="entry name" value="YVTN repeat-like/Quinoprotein amine dehydrogenase"/>
    <property type="match status" value="1"/>
</dbReference>
<evidence type="ECO:0000313" key="12">
    <source>
        <dbReference type="Proteomes" id="UP000654075"/>
    </source>
</evidence>
<dbReference type="InterPro" id="IPR015943">
    <property type="entry name" value="WD40/YVTN_repeat-like_dom_sf"/>
</dbReference>
<evidence type="ECO:0000256" key="3">
    <source>
        <dbReference type="ARBA" id="ARBA00022540"/>
    </source>
</evidence>
<dbReference type="GO" id="GO:0006417">
    <property type="term" value="P:regulation of translation"/>
    <property type="evidence" value="ECO:0007669"/>
    <property type="project" value="UniProtKB-KW"/>
</dbReference>
<sequence length="355" mass="38532">VTGVQSFEFAPLNPKVGFQARLAVFVPDTRDDMQRVIGQAEVTIVELTANASGLQATPSAKASVASGQVADLLWNHSGTCLLGHCQTEVDESGQSYYGGSRLIFLSQGGEVKKDLTDEAGSNGTSVQAVAWHPNRDEFVLIQGFQPAAANLWVWDEASKKVSNRTCLLEKAHRNTIRFNPYGSLLMLGGFGNLAGGVDFFGRLEDEYVHVSSATANCTVTAEWAPDGRHFLTAVLAPRMRVDNGVHVWQALTGIKVAEHDFEELYDTQWRPEPVGGFRDVLPEEIAAATQADVIGAAEFASNKKSAYRPPKARGETANMVAAMMRGEVAAPDDDRRRKPRQQKARGDEEQGAEGE</sequence>
<evidence type="ECO:0000259" key="9">
    <source>
        <dbReference type="Pfam" id="PF08662"/>
    </source>
</evidence>
<feature type="non-terminal residue" evidence="10">
    <location>
        <position position="355"/>
    </location>
</feature>
<evidence type="ECO:0000256" key="4">
    <source>
        <dbReference type="ARBA" id="ARBA00022574"/>
    </source>
</evidence>
<evidence type="ECO:0000256" key="7">
    <source>
        <dbReference type="ARBA" id="ARBA00022917"/>
    </source>
</evidence>
<dbReference type="GO" id="GO:0000049">
    <property type="term" value="F:tRNA binding"/>
    <property type="evidence" value="ECO:0007669"/>
    <property type="project" value="TreeGrafter"/>
</dbReference>
<protein>
    <recommendedName>
        <fullName evidence="2">Eukaryotic translation initiation factor 2A</fullName>
    </recommendedName>
</protein>
<dbReference type="AlphaFoldDB" id="A0A813ECP9"/>
<dbReference type="Pfam" id="PF08662">
    <property type="entry name" value="eIF2A"/>
    <property type="match status" value="1"/>
</dbReference>
<dbReference type="EMBL" id="CAJNNV010010147">
    <property type="protein sequence ID" value="CAE8598255.1"/>
    <property type="molecule type" value="Genomic_DNA"/>
</dbReference>
<dbReference type="GO" id="GO:0043022">
    <property type="term" value="F:ribosome binding"/>
    <property type="evidence" value="ECO:0007669"/>
    <property type="project" value="TreeGrafter"/>
</dbReference>
<dbReference type="PANTHER" id="PTHR13227:SF0">
    <property type="entry name" value="EUKARYOTIC TRANSLATION INITIATION FACTOR 2A"/>
    <property type="match status" value="1"/>
</dbReference>
<reference evidence="10" key="1">
    <citation type="submission" date="2021-02" db="EMBL/GenBank/DDBJ databases">
        <authorList>
            <person name="Dougan E. K."/>
            <person name="Rhodes N."/>
            <person name="Thang M."/>
            <person name="Chan C."/>
        </authorList>
    </citation>
    <scope>NUCLEOTIDE SEQUENCE</scope>
</reference>